<reference evidence="2 3" key="1">
    <citation type="submission" date="2015-12" db="EMBL/GenBank/DDBJ databases">
        <title>The genome of Folsomia candida.</title>
        <authorList>
            <person name="Faddeeva A."/>
            <person name="Derks M.F."/>
            <person name="Anvar Y."/>
            <person name="Smit S."/>
            <person name="Van Straalen N."/>
            <person name="Roelofs D."/>
        </authorList>
    </citation>
    <scope>NUCLEOTIDE SEQUENCE [LARGE SCALE GENOMIC DNA]</scope>
    <source>
        <strain evidence="2 3">VU population</strain>
        <tissue evidence="2">Whole body</tissue>
    </source>
</reference>
<feature type="signal peptide" evidence="1">
    <location>
        <begin position="1"/>
        <end position="25"/>
    </location>
</feature>
<sequence length="271" mass="30796">MLFTKISSLFGLLVWLSYTICSSNCATFTIYEDAFRTSKKTFLWWGGGAYDKFSVGLGECMTLGSYNDKASSIDPHGGCIKVWRDAGCSGPSMIITEQRGCSKNLATCDISNSVEAEKEQRVTWDNSISSISTCSKEEAVDPVVDNGDLVAYNPRNSADFYKYVFQLVTRQKFSVWLCLHTDCKQQERIHAQARSDQCANFGLTWDRQVSAVYTIYNCVELFEEKDCRGESIRFRKSVYLFSYPGLDECKSDRCRLREGNWNNKARSMKKC</sequence>
<name>A0A226DC27_FOLCA</name>
<gene>
    <name evidence="2" type="ORF">Fcan01_22844</name>
</gene>
<evidence type="ECO:0000256" key="1">
    <source>
        <dbReference type="SAM" id="SignalP"/>
    </source>
</evidence>
<keyword evidence="1" id="KW-0732">Signal</keyword>
<keyword evidence="3" id="KW-1185">Reference proteome</keyword>
<comment type="caution">
    <text evidence="2">The sequence shown here is derived from an EMBL/GenBank/DDBJ whole genome shotgun (WGS) entry which is preliminary data.</text>
</comment>
<evidence type="ECO:0000313" key="3">
    <source>
        <dbReference type="Proteomes" id="UP000198287"/>
    </source>
</evidence>
<dbReference type="AlphaFoldDB" id="A0A226DC27"/>
<feature type="chain" id="PRO_5012443393" evidence="1">
    <location>
        <begin position="26"/>
        <end position="271"/>
    </location>
</feature>
<organism evidence="2 3">
    <name type="scientific">Folsomia candida</name>
    <name type="common">Springtail</name>
    <dbReference type="NCBI Taxonomy" id="158441"/>
    <lineage>
        <taxon>Eukaryota</taxon>
        <taxon>Metazoa</taxon>
        <taxon>Ecdysozoa</taxon>
        <taxon>Arthropoda</taxon>
        <taxon>Hexapoda</taxon>
        <taxon>Collembola</taxon>
        <taxon>Entomobryomorpha</taxon>
        <taxon>Isotomoidea</taxon>
        <taxon>Isotomidae</taxon>
        <taxon>Proisotominae</taxon>
        <taxon>Folsomia</taxon>
    </lineage>
</organism>
<evidence type="ECO:0000313" key="2">
    <source>
        <dbReference type="EMBL" id="OXA42458.1"/>
    </source>
</evidence>
<dbReference type="EMBL" id="LNIX01000026">
    <property type="protein sequence ID" value="OXA42458.1"/>
    <property type="molecule type" value="Genomic_DNA"/>
</dbReference>
<proteinExistence type="predicted"/>
<accession>A0A226DC27</accession>
<protein>
    <submittedName>
        <fullName evidence="2">Uncharacterized protein</fullName>
    </submittedName>
</protein>
<dbReference type="Proteomes" id="UP000198287">
    <property type="component" value="Unassembled WGS sequence"/>
</dbReference>
<dbReference type="Gene3D" id="2.60.20.10">
    <property type="entry name" value="Crystallins"/>
    <property type="match status" value="2"/>
</dbReference>